<evidence type="ECO:0000259" key="1">
    <source>
        <dbReference type="Pfam" id="PF25547"/>
    </source>
</evidence>
<reference evidence="3" key="1">
    <citation type="journal article" date="2019" name="Int. J. Syst. Evol. Microbiol.">
        <title>The Global Catalogue of Microorganisms (GCM) 10K type strain sequencing project: providing services to taxonomists for standard genome sequencing and annotation.</title>
        <authorList>
            <consortium name="The Broad Institute Genomics Platform"/>
            <consortium name="The Broad Institute Genome Sequencing Center for Infectious Disease"/>
            <person name="Wu L."/>
            <person name="Ma J."/>
        </authorList>
    </citation>
    <scope>NUCLEOTIDE SEQUENCE [LARGE SCALE GENOMIC DNA]</scope>
    <source>
        <strain evidence="3">CGMCC 4.7641</strain>
    </source>
</reference>
<dbReference type="Proteomes" id="UP001597483">
    <property type="component" value="Unassembled WGS sequence"/>
</dbReference>
<dbReference type="RefSeq" id="WP_378312319.1">
    <property type="nucleotide sequence ID" value="NZ_JBHUKS010000033.1"/>
</dbReference>
<accession>A0ABW5HKL4</accession>
<proteinExistence type="predicted"/>
<protein>
    <recommendedName>
        <fullName evidence="1">Outer membrane channel protein CpnT-like N-terminal domain-containing protein</fullName>
    </recommendedName>
</protein>
<organism evidence="2 3">
    <name type="scientific">Amycolatopsis silviterrae</name>
    <dbReference type="NCBI Taxonomy" id="1656914"/>
    <lineage>
        <taxon>Bacteria</taxon>
        <taxon>Bacillati</taxon>
        <taxon>Actinomycetota</taxon>
        <taxon>Actinomycetes</taxon>
        <taxon>Pseudonocardiales</taxon>
        <taxon>Pseudonocardiaceae</taxon>
        <taxon>Amycolatopsis</taxon>
    </lineage>
</organism>
<gene>
    <name evidence="2" type="ORF">ACFSVL_40110</name>
</gene>
<dbReference type="EMBL" id="JBHUKS010000033">
    <property type="protein sequence ID" value="MFD2473662.1"/>
    <property type="molecule type" value="Genomic_DNA"/>
</dbReference>
<dbReference type="Pfam" id="PF25547">
    <property type="entry name" value="WXG100_2"/>
    <property type="match status" value="1"/>
</dbReference>
<comment type="caution">
    <text evidence="2">The sequence shown here is derived from an EMBL/GenBank/DDBJ whole genome shotgun (WGS) entry which is preliminary data.</text>
</comment>
<keyword evidence="3" id="KW-1185">Reference proteome</keyword>
<sequence>MAVPPPENGTLWQLVVQRAGGVEAVWPMDDEDAADRLAEAWTRVGDGVGNAGEQLRQSSAAIGGAWKDSPGQDAAGQSGVLAQQTRDVALKIGKLGIMAGWYGGIVRKAKEDVRKAIAKWEPQLAKAATSGGHPGSGVTSGDMQEQVVSAASQECMSIIDLAADAVKNTKAKQENDARVRRLKARAGLVPLGVETLTGLSEKIPGPIKLLGKAPGIFTLPAMIALDVNEGGKPVDEAILSNVGGWVASTAVGEAAGRIPIVGPVLGPPAGFVAGAFASGALESLYEHGPTHVATALEKGWDNVWDEWEALKQAPLPESRFGEGR</sequence>
<evidence type="ECO:0000313" key="2">
    <source>
        <dbReference type="EMBL" id="MFD2473662.1"/>
    </source>
</evidence>
<name>A0ABW5HKL4_9PSEU</name>
<feature type="domain" description="Outer membrane channel protein CpnT-like N-terminal" evidence="1">
    <location>
        <begin position="2"/>
        <end position="127"/>
    </location>
</feature>
<dbReference type="InterPro" id="IPR057746">
    <property type="entry name" value="CpnT-like_N"/>
</dbReference>
<evidence type="ECO:0000313" key="3">
    <source>
        <dbReference type="Proteomes" id="UP001597483"/>
    </source>
</evidence>